<dbReference type="GO" id="GO:0005576">
    <property type="term" value="C:extracellular region"/>
    <property type="evidence" value="ECO:0007669"/>
    <property type="project" value="InterPro"/>
</dbReference>
<dbReference type="Gene3D" id="4.10.75.10">
    <property type="entry name" value="Elafin-like"/>
    <property type="match status" value="1"/>
</dbReference>
<evidence type="ECO:0000313" key="5">
    <source>
        <dbReference type="Proteomes" id="UP001474421"/>
    </source>
</evidence>
<gene>
    <name evidence="4" type="ORF">NXF25_009573</name>
</gene>
<evidence type="ECO:0000259" key="3">
    <source>
        <dbReference type="PROSITE" id="PS51390"/>
    </source>
</evidence>
<accession>A0AAW1BQX8</accession>
<dbReference type="AlphaFoldDB" id="A0AAW1BQX8"/>
<dbReference type="PRINTS" id="PR00003">
    <property type="entry name" value="4DISULPHCORE"/>
</dbReference>
<keyword evidence="1" id="KW-1015">Disulfide bond</keyword>
<dbReference type="PANTHER" id="PTHR47769:SF1">
    <property type="entry name" value="WAP FOUR-DISULFIDE CORE DOMAIN PROTEIN 8"/>
    <property type="match status" value="1"/>
</dbReference>
<reference evidence="4 5" key="1">
    <citation type="journal article" date="2024" name="Proc. Natl. Acad. Sci. U.S.A.">
        <title>The genetic regulatory architecture and epigenomic basis for age-related changes in rattlesnake venom.</title>
        <authorList>
            <person name="Hogan M.P."/>
            <person name="Holding M.L."/>
            <person name="Nystrom G.S."/>
            <person name="Colston T.J."/>
            <person name="Bartlett D.A."/>
            <person name="Mason A.J."/>
            <person name="Ellsworth S.A."/>
            <person name="Rautsaw R.M."/>
            <person name="Lawrence K.C."/>
            <person name="Strickland J.L."/>
            <person name="He B."/>
            <person name="Fraser P."/>
            <person name="Margres M.J."/>
            <person name="Gilbert D.M."/>
            <person name="Gibbs H.L."/>
            <person name="Parkinson C.L."/>
            <person name="Rokyta D.R."/>
        </authorList>
    </citation>
    <scope>NUCLEOTIDE SEQUENCE [LARGE SCALE GENOMIC DNA]</scope>
    <source>
        <strain evidence="4">DRR0105</strain>
    </source>
</reference>
<feature type="signal peptide" evidence="2">
    <location>
        <begin position="1"/>
        <end position="24"/>
    </location>
</feature>
<keyword evidence="2" id="KW-0732">Signal</keyword>
<comment type="caution">
    <text evidence="4">The sequence shown here is derived from an EMBL/GenBank/DDBJ whole genome shotgun (WGS) entry which is preliminary data.</text>
</comment>
<organism evidence="4 5">
    <name type="scientific">Crotalus adamanteus</name>
    <name type="common">Eastern diamondback rattlesnake</name>
    <dbReference type="NCBI Taxonomy" id="8729"/>
    <lineage>
        <taxon>Eukaryota</taxon>
        <taxon>Metazoa</taxon>
        <taxon>Chordata</taxon>
        <taxon>Craniata</taxon>
        <taxon>Vertebrata</taxon>
        <taxon>Euteleostomi</taxon>
        <taxon>Lepidosauria</taxon>
        <taxon>Squamata</taxon>
        <taxon>Bifurcata</taxon>
        <taxon>Unidentata</taxon>
        <taxon>Episquamata</taxon>
        <taxon>Toxicofera</taxon>
        <taxon>Serpentes</taxon>
        <taxon>Colubroidea</taxon>
        <taxon>Viperidae</taxon>
        <taxon>Crotalinae</taxon>
        <taxon>Crotalus</taxon>
    </lineage>
</organism>
<dbReference type="SMART" id="SM00217">
    <property type="entry name" value="WAP"/>
    <property type="match status" value="1"/>
</dbReference>
<feature type="chain" id="PRO_5044002019" description="WAP domain-containing protein" evidence="2">
    <location>
        <begin position="25"/>
        <end position="75"/>
    </location>
</feature>
<dbReference type="GO" id="GO:0030414">
    <property type="term" value="F:peptidase inhibitor activity"/>
    <property type="evidence" value="ECO:0007669"/>
    <property type="project" value="InterPro"/>
</dbReference>
<evidence type="ECO:0000256" key="1">
    <source>
        <dbReference type="ARBA" id="ARBA00023157"/>
    </source>
</evidence>
<feature type="domain" description="WAP" evidence="3">
    <location>
        <begin position="28"/>
        <end position="75"/>
    </location>
</feature>
<dbReference type="SUPFAM" id="SSF57256">
    <property type="entry name" value="Elafin-like"/>
    <property type="match status" value="1"/>
</dbReference>
<evidence type="ECO:0000313" key="4">
    <source>
        <dbReference type="EMBL" id="KAK9404746.1"/>
    </source>
</evidence>
<protein>
    <recommendedName>
        <fullName evidence="3">WAP domain-containing protein</fullName>
    </recommendedName>
</protein>
<dbReference type="InterPro" id="IPR036645">
    <property type="entry name" value="Elafin-like_sf"/>
</dbReference>
<dbReference type="PROSITE" id="PS51390">
    <property type="entry name" value="WAP"/>
    <property type="match status" value="1"/>
</dbReference>
<keyword evidence="5" id="KW-1185">Reference proteome</keyword>
<dbReference type="PANTHER" id="PTHR47769">
    <property type="entry name" value="WAP FOUR-DISULFIDE CORE DOMAIN PROTEIN 8"/>
    <property type="match status" value="1"/>
</dbReference>
<dbReference type="EMBL" id="JAOTOJ010000003">
    <property type="protein sequence ID" value="KAK9404746.1"/>
    <property type="molecule type" value="Genomic_DNA"/>
</dbReference>
<evidence type="ECO:0000256" key="2">
    <source>
        <dbReference type="SAM" id="SignalP"/>
    </source>
</evidence>
<proteinExistence type="predicted"/>
<sequence length="75" mass="8347">MKLLTTFLLVGLLALWVGFPSTTGKGKVQQKPGVCPRDRCRCTGPQPDECKRDCSCKEKKKCCYSCCAMRCVDPE</sequence>
<name>A0AAW1BQX8_CROAD</name>
<dbReference type="InterPro" id="IPR008197">
    <property type="entry name" value="WAP_dom"/>
</dbReference>
<dbReference type="Pfam" id="PF00095">
    <property type="entry name" value="WAP"/>
    <property type="match status" value="1"/>
</dbReference>
<dbReference type="Proteomes" id="UP001474421">
    <property type="component" value="Unassembled WGS sequence"/>
</dbReference>